<dbReference type="RefSeq" id="WP_029100352.1">
    <property type="nucleotide sequence ID" value="NZ_JAPYYP010000006.1"/>
</dbReference>
<keyword evidence="1" id="KW-0812">Transmembrane</keyword>
<sequence>MQQEIYGVVSIILTVLFIALSWWGLQAIRFDLFLKKPDSAQAKLLQILLSLVIGYEVARFFLDYLGWSLMIGQVFS</sequence>
<gene>
    <name evidence="2" type="ORF">O3V59_07185</name>
</gene>
<dbReference type="NCBIfam" id="TIGR02327">
    <property type="entry name" value="int_mem_ywzB"/>
    <property type="match status" value="1"/>
</dbReference>
<dbReference type="EMBL" id="JAPYYP010000006">
    <property type="protein sequence ID" value="MDA5108138.1"/>
    <property type="molecule type" value="Genomic_DNA"/>
</dbReference>
<keyword evidence="1" id="KW-1133">Transmembrane helix</keyword>
<dbReference type="Pfam" id="PF06612">
    <property type="entry name" value="DUF1146"/>
    <property type="match status" value="1"/>
</dbReference>
<feature type="transmembrane region" description="Helical" evidence="1">
    <location>
        <begin position="6"/>
        <end position="23"/>
    </location>
</feature>
<evidence type="ECO:0000313" key="2">
    <source>
        <dbReference type="EMBL" id="MDA5108138.1"/>
    </source>
</evidence>
<dbReference type="AlphaFoldDB" id="A0A9X3Z2X6"/>
<dbReference type="Proteomes" id="UP001151071">
    <property type="component" value="Unassembled WGS sequence"/>
</dbReference>
<name>A0A9X3Z2X6_9BACL</name>
<feature type="transmembrane region" description="Helical" evidence="1">
    <location>
        <begin position="44"/>
        <end position="62"/>
    </location>
</feature>
<organism evidence="2 3">
    <name type="scientific">Brevibacillus thermoruber</name>
    <dbReference type="NCBI Taxonomy" id="33942"/>
    <lineage>
        <taxon>Bacteria</taxon>
        <taxon>Bacillati</taxon>
        <taxon>Bacillota</taxon>
        <taxon>Bacilli</taxon>
        <taxon>Bacillales</taxon>
        <taxon>Paenibacillaceae</taxon>
        <taxon>Brevibacillus</taxon>
    </lineage>
</organism>
<evidence type="ECO:0000313" key="3">
    <source>
        <dbReference type="Proteomes" id="UP001151071"/>
    </source>
</evidence>
<evidence type="ECO:0000256" key="1">
    <source>
        <dbReference type="SAM" id="Phobius"/>
    </source>
</evidence>
<reference evidence="2" key="1">
    <citation type="submission" date="2022-12" db="EMBL/GenBank/DDBJ databases">
        <title>Draft genome sequence of the thermophilic strain Brevibacillus thermoruber HT42, isolated from Los Humeros, Puebla, Mexico, with biotechnological potential.</title>
        <authorList>
            <person name="Lara Sanchez J."/>
            <person name="Solis Palacios R."/>
            <person name="Bustos Baena A.S."/>
            <person name="Ruz Baez A.E."/>
            <person name="Espinosa Luna G."/>
            <person name="Oliart Ros R.M."/>
        </authorList>
    </citation>
    <scope>NUCLEOTIDE SEQUENCE</scope>
    <source>
        <strain evidence="2">HT42</strain>
    </source>
</reference>
<accession>A0A9X3Z2X6</accession>
<keyword evidence="3" id="KW-1185">Reference proteome</keyword>
<protein>
    <submittedName>
        <fullName evidence="2">DUF1146 family protein</fullName>
    </submittedName>
</protein>
<dbReference type="InterPro" id="IPR009526">
    <property type="entry name" value="DUF1146"/>
</dbReference>
<proteinExistence type="predicted"/>
<keyword evidence="1" id="KW-0472">Membrane</keyword>
<comment type="caution">
    <text evidence="2">The sequence shown here is derived from an EMBL/GenBank/DDBJ whole genome shotgun (WGS) entry which is preliminary data.</text>
</comment>